<keyword evidence="7" id="KW-0406">Ion transport</keyword>
<keyword evidence="5 7" id="KW-0472">Membrane</keyword>
<organism evidence="8 9">
    <name type="scientific">Thalassotalea castellviae</name>
    <dbReference type="NCBI Taxonomy" id="3075612"/>
    <lineage>
        <taxon>Bacteria</taxon>
        <taxon>Pseudomonadati</taxon>
        <taxon>Pseudomonadota</taxon>
        <taxon>Gammaproteobacteria</taxon>
        <taxon>Alteromonadales</taxon>
        <taxon>Colwelliaceae</taxon>
        <taxon>Thalassotalea</taxon>
    </lineage>
</organism>
<feature type="transmembrane region" description="Helical" evidence="7">
    <location>
        <begin position="322"/>
        <end position="343"/>
    </location>
</feature>
<keyword evidence="3 7" id="KW-0812">Transmembrane</keyword>
<evidence type="ECO:0000256" key="7">
    <source>
        <dbReference type="HAMAP-Rule" id="MF_01844"/>
    </source>
</evidence>
<evidence type="ECO:0000256" key="2">
    <source>
        <dbReference type="ARBA" id="ARBA00022475"/>
    </source>
</evidence>
<comment type="function">
    <text evidence="7">Na(+)/H(+) antiporter that extrudes sodium in exchange for external protons.</text>
</comment>
<evidence type="ECO:0000256" key="5">
    <source>
        <dbReference type="ARBA" id="ARBA00023136"/>
    </source>
</evidence>
<dbReference type="PANTHER" id="PTHR30341:SF0">
    <property type="entry name" value="NA(+)_H(+) ANTIPORTER NHAA"/>
    <property type="match status" value="1"/>
</dbReference>
<feature type="transmembrane region" description="Helical" evidence="7">
    <location>
        <begin position="429"/>
        <end position="447"/>
    </location>
</feature>
<dbReference type="RefSeq" id="WP_311584277.1">
    <property type="nucleotide sequence ID" value="NZ_JAVRIF010000011.1"/>
</dbReference>
<sequence>MKINIKEQNRERMPLEQQFEKVISPLQAFIHSQSSAGFLLLFATAIALFLANSSWHEHYVWLTNFNIGFIWGESQLYHSAVDWVNEGLIVLFFFLLGLEIKFQVLAGELKDAKSSILAISMALGGMVVPALTYLMVMSVLGGSDWQGWGIVMATDTAFALGLLVLLGARVPKSVLVLITALAIVDDIGAVLVIGLFYTDNVSLLYLGYGAIVLAVMFIANLVGIRAVWFYLFSGLVLWWFVSHSGVHATTAGILAALTVPTKPLADTNWFAHSMERLIAKFKRIDHHEKTILDQQKQHELAEAAEVIAKSATTPVQRWQSKLHSPISLLVLPLFALLNAGIVLPESSAEILSMPVFWSCLLGLLIGKPLGIVLFSSLFIKLGWAEKPIDMQWRDFAALGCFAGIGFTMSLFITNLAFIGDIATIEKAKLGIICGSLLSAVLGFILFSKSEKPS</sequence>
<name>A0ABU3A4J1_9GAMM</name>
<dbReference type="Gene3D" id="1.20.1530.10">
    <property type="entry name" value="Na+/H+ antiporter like domain"/>
    <property type="match status" value="1"/>
</dbReference>
<dbReference type="HAMAP" id="MF_01844">
    <property type="entry name" value="NhaA"/>
    <property type="match status" value="1"/>
</dbReference>
<evidence type="ECO:0000313" key="8">
    <source>
        <dbReference type="EMBL" id="MDT0605091.1"/>
    </source>
</evidence>
<feature type="transmembrane region" description="Helical" evidence="7">
    <location>
        <begin position="116"/>
        <end position="136"/>
    </location>
</feature>
<feature type="transmembrane region" description="Helical" evidence="7">
    <location>
        <begin position="148"/>
        <end position="167"/>
    </location>
</feature>
<accession>A0ABU3A4J1</accession>
<evidence type="ECO:0000313" key="9">
    <source>
        <dbReference type="Proteomes" id="UP001266357"/>
    </source>
</evidence>
<protein>
    <recommendedName>
        <fullName evidence="7">Na(+)/H(+) antiporter NhaA</fullName>
    </recommendedName>
    <alternativeName>
        <fullName evidence="7">Sodium/proton antiporter NhaA</fullName>
    </alternativeName>
</protein>
<dbReference type="Pfam" id="PF06965">
    <property type="entry name" value="Na_H_antiport_1"/>
    <property type="match status" value="1"/>
</dbReference>
<gene>
    <name evidence="7 8" type="primary">nhaA</name>
    <name evidence="8" type="ORF">RM573_15915</name>
</gene>
<dbReference type="PANTHER" id="PTHR30341">
    <property type="entry name" value="SODIUM ION/PROTON ANTIPORTER NHAA-RELATED"/>
    <property type="match status" value="1"/>
</dbReference>
<comment type="subcellular location">
    <subcellularLocation>
        <location evidence="1">Cell inner membrane</location>
        <topology evidence="1">Multi-pass membrane protein</topology>
    </subcellularLocation>
    <subcellularLocation>
        <location evidence="7">Cell membrane</location>
        <topology evidence="7">Multi-pass membrane protein</topology>
    </subcellularLocation>
</comment>
<evidence type="ECO:0000256" key="1">
    <source>
        <dbReference type="ARBA" id="ARBA00004429"/>
    </source>
</evidence>
<evidence type="ECO:0000256" key="4">
    <source>
        <dbReference type="ARBA" id="ARBA00022989"/>
    </source>
</evidence>
<keyword evidence="4 7" id="KW-1133">Transmembrane helix</keyword>
<keyword evidence="7" id="KW-0050">Antiport</keyword>
<feature type="transmembrane region" description="Helical" evidence="7">
    <location>
        <begin position="355"/>
        <end position="383"/>
    </location>
</feature>
<keyword evidence="7" id="KW-0813">Transport</keyword>
<dbReference type="InterPro" id="IPR004670">
    <property type="entry name" value="NhaA"/>
</dbReference>
<feature type="transmembrane region" description="Helical" evidence="7">
    <location>
        <begin position="236"/>
        <end position="259"/>
    </location>
</feature>
<dbReference type="EMBL" id="JAVRIF010000011">
    <property type="protein sequence ID" value="MDT0605091.1"/>
    <property type="molecule type" value="Genomic_DNA"/>
</dbReference>
<evidence type="ECO:0000256" key="3">
    <source>
        <dbReference type="ARBA" id="ARBA00022692"/>
    </source>
</evidence>
<reference evidence="8 9" key="1">
    <citation type="submission" date="2023-09" db="EMBL/GenBank/DDBJ databases">
        <authorList>
            <person name="Rey-Velasco X."/>
        </authorList>
    </citation>
    <scope>NUCLEOTIDE SEQUENCE [LARGE SCALE GENOMIC DNA]</scope>
    <source>
        <strain evidence="8 9">W431</strain>
    </source>
</reference>
<dbReference type="Proteomes" id="UP001266357">
    <property type="component" value="Unassembled WGS sequence"/>
</dbReference>
<proteinExistence type="inferred from homology"/>
<feature type="transmembrane region" description="Helical" evidence="7">
    <location>
        <begin position="174"/>
        <end position="197"/>
    </location>
</feature>
<comment type="similarity">
    <text evidence="7">Belongs to the NhaA Na(+)/H(+) (TC 2.A.33) antiporter family.</text>
</comment>
<keyword evidence="7" id="KW-0915">Sodium</keyword>
<keyword evidence="2 7" id="KW-1003">Cell membrane</keyword>
<keyword evidence="6 7" id="KW-0739">Sodium transport</keyword>
<evidence type="ECO:0000256" key="6">
    <source>
        <dbReference type="ARBA" id="ARBA00023201"/>
    </source>
</evidence>
<keyword evidence="9" id="KW-1185">Reference proteome</keyword>
<feature type="transmembrane region" description="Helical" evidence="7">
    <location>
        <begin position="203"/>
        <end position="224"/>
    </location>
</feature>
<dbReference type="NCBIfam" id="TIGR00773">
    <property type="entry name" value="NhaA"/>
    <property type="match status" value="1"/>
</dbReference>
<dbReference type="InterPro" id="IPR023171">
    <property type="entry name" value="Na/H_antiporter_dom_sf"/>
</dbReference>
<comment type="catalytic activity">
    <reaction evidence="7">
        <text>Na(+)(in) + 2 H(+)(out) = Na(+)(out) + 2 H(+)(in)</text>
        <dbReference type="Rhea" id="RHEA:29251"/>
        <dbReference type="ChEBI" id="CHEBI:15378"/>
        <dbReference type="ChEBI" id="CHEBI:29101"/>
    </reaction>
</comment>
<feature type="transmembrane region" description="Helical" evidence="7">
    <location>
        <begin position="36"/>
        <end position="55"/>
    </location>
</feature>
<comment type="caution">
    <text evidence="8">The sequence shown here is derived from an EMBL/GenBank/DDBJ whole genome shotgun (WGS) entry which is preliminary data.</text>
</comment>
<feature type="transmembrane region" description="Helical" evidence="7">
    <location>
        <begin position="395"/>
        <end position="417"/>
    </location>
</feature>